<dbReference type="Pfam" id="PF22754">
    <property type="entry name" value="bHLH-TF_ACT-like_plant"/>
    <property type="match status" value="1"/>
</dbReference>
<dbReference type="InterPro" id="IPR011598">
    <property type="entry name" value="bHLH_dom"/>
</dbReference>
<dbReference type="InterPro" id="IPR054502">
    <property type="entry name" value="bHLH-TF_ACT-like_plant"/>
</dbReference>
<dbReference type="SUPFAM" id="SSF47459">
    <property type="entry name" value="HLH, helix-loop-helix DNA-binding domain"/>
    <property type="match status" value="1"/>
</dbReference>
<dbReference type="Pfam" id="PF00010">
    <property type="entry name" value="HLH"/>
    <property type="match status" value="1"/>
</dbReference>
<reference evidence="6 7" key="1">
    <citation type="journal article" date="2013" name="BMC Genomics">
        <title>The miniature genome of a carnivorous plant Genlisea aurea contains a low number of genes and short non-coding sequences.</title>
        <authorList>
            <person name="Leushkin E.V."/>
            <person name="Sutormin R.A."/>
            <person name="Nabieva E.R."/>
            <person name="Penin A.A."/>
            <person name="Kondrashov A.S."/>
            <person name="Logacheva M.D."/>
        </authorList>
    </citation>
    <scope>NUCLEOTIDE SEQUENCE [LARGE SCALE GENOMIC DNA]</scope>
</reference>
<dbReference type="OrthoDB" id="690068at2759"/>
<dbReference type="GO" id="GO:0005634">
    <property type="term" value="C:nucleus"/>
    <property type="evidence" value="ECO:0007669"/>
    <property type="project" value="UniProtKB-SubCell"/>
</dbReference>
<dbReference type="InterPro" id="IPR052610">
    <property type="entry name" value="bHLH_transcription_regulator"/>
</dbReference>
<dbReference type="PANTHER" id="PTHR45959">
    <property type="entry name" value="BHLH TRANSCRIPTION FACTOR"/>
    <property type="match status" value="1"/>
</dbReference>
<organism evidence="6 7">
    <name type="scientific">Genlisea aurea</name>
    <dbReference type="NCBI Taxonomy" id="192259"/>
    <lineage>
        <taxon>Eukaryota</taxon>
        <taxon>Viridiplantae</taxon>
        <taxon>Streptophyta</taxon>
        <taxon>Embryophyta</taxon>
        <taxon>Tracheophyta</taxon>
        <taxon>Spermatophyta</taxon>
        <taxon>Magnoliopsida</taxon>
        <taxon>eudicotyledons</taxon>
        <taxon>Gunneridae</taxon>
        <taxon>Pentapetalae</taxon>
        <taxon>asterids</taxon>
        <taxon>lamiids</taxon>
        <taxon>Lamiales</taxon>
        <taxon>Lentibulariaceae</taxon>
        <taxon>Genlisea</taxon>
    </lineage>
</organism>
<dbReference type="SMART" id="SM00353">
    <property type="entry name" value="HLH"/>
    <property type="match status" value="1"/>
</dbReference>
<dbReference type="Gene3D" id="4.10.280.10">
    <property type="entry name" value="Helix-loop-helix DNA-binding domain"/>
    <property type="match status" value="1"/>
</dbReference>
<dbReference type="Proteomes" id="UP000015453">
    <property type="component" value="Unassembled WGS sequence"/>
</dbReference>
<keyword evidence="2" id="KW-0805">Transcription regulation</keyword>
<feature type="non-terminal residue" evidence="6">
    <location>
        <position position="185"/>
    </location>
</feature>
<keyword evidence="7" id="KW-1185">Reference proteome</keyword>
<keyword evidence="4" id="KW-0539">Nucleus</keyword>
<dbReference type="PROSITE" id="PS50888">
    <property type="entry name" value="BHLH"/>
    <property type="match status" value="1"/>
</dbReference>
<evidence type="ECO:0000256" key="1">
    <source>
        <dbReference type="ARBA" id="ARBA00004123"/>
    </source>
</evidence>
<evidence type="ECO:0000313" key="6">
    <source>
        <dbReference type="EMBL" id="EPS58430.1"/>
    </source>
</evidence>
<keyword evidence="3" id="KW-0804">Transcription</keyword>
<dbReference type="GO" id="GO:0046983">
    <property type="term" value="F:protein dimerization activity"/>
    <property type="evidence" value="ECO:0007669"/>
    <property type="project" value="InterPro"/>
</dbReference>
<comment type="caution">
    <text evidence="6">The sequence shown here is derived from an EMBL/GenBank/DDBJ whole genome shotgun (WGS) entry which is preliminary data.</text>
</comment>
<gene>
    <name evidence="6" type="ORF">M569_16384</name>
</gene>
<feature type="domain" description="BHLH" evidence="5">
    <location>
        <begin position="9"/>
        <end position="58"/>
    </location>
</feature>
<dbReference type="EMBL" id="AUSU01009229">
    <property type="protein sequence ID" value="EPS58430.1"/>
    <property type="molecule type" value="Genomic_DNA"/>
</dbReference>
<evidence type="ECO:0000256" key="3">
    <source>
        <dbReference type="ARBA" id="ARBA00023163"/>
    </source>
</evidence>
<comment type="subcellular location">
    <subcellularLocation>
        <location evidence="1">Nucleus</location>
    </subcellularLocation>
</comment>
<sequence length="185" mass="20646">SNARLRQPSQPYDHVLSEKKRRQRLRQRFLDLSAIVPGLEKMDKTSVLGGAIKYLKYLQERAKFLEEKVTNHQNTESTVRVRQTHITVTGDGEDEEEVSSVDSSLPEVVGRISDGHVLLVIHCEIQKGVLANLVKQVENLNLTVISTNVTSFGSLALDITILAQVEKGFAATIEEVVRILRSTLS</sequence>
<protein>
    <recommendedName>
        <fullName evidence="5">BHLH domain-containing protein</fullName>
    </recommendedName>
</protein>
<evidence type="ECO:0000259" key="5">
    <source>
        <dbReference type="PROSITE" id="PS50888"/>
    </source>
</evidence>
<evidence type="ECO:0000256" key="2">
    <source>
        <dbReference type="ARBA" id="ARBA00023015"/>
    </source>
</evidence>
<proteinExistence type="predicted"/>
<name>S8BV34_9LAMI</name>
<feature type="non-terminal residue" evidence="6">
    <location>
        <position position="1"/>
    </location>
</feature>
<dbReference type="PANTHER" id="PTHR45959:SF2">
    <property type="entry name" value="BHLH TRANSCRIPTION FACTOR"/>
    <property type="match status" value="1"/>
</dbReference>
<evidence type="ECO:0000313" key="7">
    <source>
        <dbReference type="Proteomes" id="UP000015453"/>
    </source>
</evidence>
<accession>S8BV34</accession>
<dbReference type="AlphaFoldDB" id="S8BV34"/>
<evidence type="ECO:0000256" key="4">
    <source>
        <dbReference type="ARBA" id="ARBA00023242"/>
    </source>
</evidence>
<dbReference type="InterPro" id="IPR036638">
    <property type="entry name" value="HLH_DNA-bd_sf"/>
</dbReference>